<keyword evidence="2" id="KW-1185">Reference proteome</keyword>
<dbReference type="AlphaFoldDB" id="A0A133YCQ9"/>
<comment type="caution">
    <text evidence="1">The sequence shown here is derived from an EMBL/GenBank/DDBJ whole genome shotgun (WGS) entry which is preliminary data.</text>
</comment>
<evidence type="ECO:0000313" key="2">
    <source>
        <dbReference type="Proteomes" id="UP000070080"/>
    </source>
</evidence>
<sequence length="43" mass="5026">MVQTTTLILFNLKVLVRIMKINKDLKDLIVAIFKLPIDQSLWV</sequence>
<evidence type="ECO:0000313" key="1">
    <source>
        <dbReference type="EMBL" id="KXB40994.1"/>
    </source>
</evidence>
<gene>
    <name evidence="1" type="ORF">HMPREF1872_00772</name>
</gene>
<proteinExistence type="predicted"/>
<reference evidence="2" key="1">
    <citation type="submission" date="2016-01" db="EMBL/GenBank/DDBJ databases">
        <authorList>
            <person name="Mitreva M."/>
            <person name="Pepin K.H."/>
            <person name="Mihindukulasuriya K.A."/>
            <person name="Fulton R."/>
            <person name="Fronick C."/>
            <person name="O'Laughlin M."/>
            <person name="Miner T."/>
            <person name="Herter B."/>
            <person name="Rosa B.A."/>
            <person name="Cordes M."/>
            <person name="Tomlinson C."/>
            <person name="Wollam A."/>
            <person name="Palsikar V.B."/>
            <person name="Mardis E.R."/>
            <person name="Wilson R.K."/>
        </authorList>
    </citation>
    <scope>NUCLEOTIDE SEQUENCE [LARGE SCALE GENOMIC DNA]</scope>
    <source>
        <strain evidence="2">KA00274</strain>
    </source>
</reference>
<organism evidence="1 2">
    <name type="scientific">Amygdalobacter nucleatus</name>
    <dbReference type="NCBI Taxonomy" id="3029274"/>
    <lineage>
        <taxon>Bacteria</taxon>
        <taxon>Bacillati</taxon>
        <taxon>Bacillota</taxon>
        <taxon>Clostridia</taxon>
        <taxon>Eubacteriales</taxon>
        <taxon>Oscillospiraceae</taxon>
        <taxon>Amygdalobacter</taxon>
    </lineage>
</organism>
<accession>A0A133YCQ9</accession>
<name>A0A133YCQ9_9FIRM</name>
<dbReference type="EMBL" id="LSCV01000021">
    <property type="protein sequence ID" value="KXB40994.1"/>
    <property type="molecule type" value="Genomic_DNA"/>
</dbReference>
<dbReference type="STRING" id="1497955.HMPREF1872_00772"/>
<dbReference type="Proteomes" id="UP000070080">
    <property type="component" value="Unassembled WGS sequence"/>
</dbReference>
<protein>
    <submittedName>
        <fullName evidence="1">Uncharacterized protein</fullName>
    </submittedName>
</protein>